<evidence type="ECO:0000259" key="3">
    <source>
        <dbReference type="PROSITE" id="PS50097"/>
    </source>
</evidence>
<dbReference type="InterPro" id="IPR011333">
    <property type="entry name" value="SKP1/BTB/POZ_sf"/>
</dbReference>
<evidence type="ECO:0000313" key="5">
    <source>
        <dbReference type="Proteomes" id="UP001164746"/>
    </source>
</evidence>
<evidence type="ECO:0000313" key="4">
    <source>
        <dbReference type="EMBL" id="WAR13366.1"/>
    </source>
</evidence>
<proteinExistence type="predicted"/>
<keyword evidence="5" id="KW-1185">Reference proteome</keyword>
<dbReference type="InterPro" id="IPR015915">
    <property type="entry name" value="Kelch-typ_b-propeller"/>
</dbReference>
<dbReference type="SMART" id="SM00612">
    <property type="entry name" value="Kelch"/>
    <property type="match status" value="3"/>
</dbReference>
<dbReference type="PANTHER" id="PTHR45632:SF5">
    <property type="entry name" value="KELCH-LIKE PROTEIN 22"/>
    <property type="match status" value="1"/>
</dbReference>
<dbReference type="InterPro" id="IPR011705">
    <property type="entry name" value="BACK"/>
</dbReference>
<dbReference type="Pfam" id="PF00651">
    <property type="entry name" value="BTB"/>
    <property type="match status" value="1"/>
</dbReference>
<dbReference type="Gene3D" id="2.120.10.80">
    <property type="entry name" value="Kelch-type beta propeller"/>
    <property type="match status" value="1"/>
</dbReference>
<dbReference type="Pfam" id="PF07707">
    <property type="entry name" value="BACK"/>
    <property type="match status" value="1"/>
</dbReference>
<dbReference type="CDD" id="cd18186">
    <property type="entry name" value="BTB_POZ_ZBTB_KLHL-like"/>
    <property type="match status" value="1"/>
</dbReference>
<keyword evidence="2" id="KW-0677">Repeat</keyword>
<keyword evidence="1" id="KW-0880">Kelch repeat</keyword>
<dbReference type="PROSITE" id="PS50097">
    <property type="entry name" value="BTB"/>
    <property type="match status" value="1"/>
</dbReference>
<organism evidence="4 5">
    <name type="scientific">Mya arenaria</name>
    <name type="common">Soft-shell clam</name>
    <dbReference type="NCBI Taxonomy" id="6604"/>
    <lineage>
        <taxon>Eukaryota</taxon>
        <taxon>Metazoa</taxon>
        <taxon>Spiralia</taxon>
        <taxon>Lophotrochozoa</taxon>
        <taxon>Mollusca</taxon>
        <taxon>Bivalvia</taxon>
        <taxon>Autobranchia</taxon>
        <taxon>Heteroconchia</taxon>
        <taxon>Euheterodonta</taxon>
        <taxon>Imparidentia</taxon>
        <taxon>Neoheterodontei</taxon>
        <taxon>Myida</taxon>
        <taxon>Myoidea</taxon>
        <taxon>Myidae</taxon>
        <taxon>Mya</taxon>
    </lineage>
</organism>
<name>A0ABY7EX12_MYAAR</name>
<dbReference type="Gene3D" id="3.30.710.10">
    <property type="entry name" value="Potassium Channel Kv1.1, Chain A"/>
    <property type="match status" value="1"/>
</dbReference>
<dbReference type="SMART" id="SM00225">
    <property type="entry name" value="BTB"/>
    <property type="match status" value="1"/>
</dbReference>
<dbReference type="SUPFAM" id="SSF117281">
    <property type="entry name" value="Kelch motif"/>
    <property type="match status" value="1"/>
</dbReference>
<gene>
    <name evidence="4" type="ORF">MAR_027546</name>
</gene>
<dbReference type="InterPro" id="IPR006652">
    <property type="entry name" value="Kelch_1"/>
</dbReference>
<accession>A0ABY7EX12</accession>
<dbReference type="EMBL" id="CP111019">
    <property type="protein sequence ID" value="WAR13366.1"/>
    <property type="molecule type" value="Genomic_DNA"/>
</dbReference>
<evidence type="ECO:0000256" key="1">
    <source>
        <dbReference type="ARBA" id="ARBA00022441"/>
    </source>
</evidence>
<feature type="domain" description="BTB" evidence="3">
    <location>
        <begin position="25"/>
        <end position="81"/>
    </location>
</feature>
<dbReference type="PANTHER" id="PTHR45632">
    <property type="entry name" value="LD33804P"/>
    <property type="match status" value="1"/>
</dbReference>
<reference evidence="4" key="1">
    <citation type="submission" date="2022-11" db="EMBL/GenBank/DDBJ databases">
        <title>Centuries of genome instability and evolution in soft-shell clam transmissible cancer (bioRxiv).</title>
        <authorList>
            <person name="Hart S.F.M."/>
            <person name="Yonemitsu M.A."/>
            <person name="Giersch R.M."/>
            <person name="Beal B.F."/>
            <person name="Arriagada G."/>
            <person name="Davis B.W."/>
            <person name="Ostrander E.A."/>
            <person name="Goff S.P."/>
            <person name="Metzger M.J."/>
        </authorList>
    </citation>
    <scope>NUCLEOTIDE SEQUENCE</scope>
    <source>
        <strain evidence="4">MELC-2E11</strain>
        <tissue evidence="4">Siphon/mantle</tissue>
    </source>
</reference>
<dbReference type="Gene3D" id="1.25.40.420">
    <property type="match status" value="1"/>
</dbReference>
<dbReference type="InterPro" id="IPR000210">
    <property type="entry name" value="BTB/POZ_dom"/>
</dbReference>
<dbReference type="Pfam" id="PF24681">
    <property type="entry name" value="Kelch_KLHDC2_KLHL20_DRC7"/>
    <property type="match status" value="1"/>
</dbReference>
<dbReference type="SMART" id="SM00875">
    <property type="entry name" value="BACK"/>
    <property type="match status" value="1"/>
</dbReference>
<dbReference type="SUPFAM" id="SSF54695">
    <property type="entry name" value="POZ domain"/>
    <property type="match status" value="1"/>
</dbReference>
<protein>
    <submittedName>
        <fullName evidence="4">KLH29-like protein</fullName>
    </submittedName>
</protein>
<sequence length="614" mass="68956">MDGRLRFLETLTEGLSDMLKSGSHADTTIVVDGRVFPCHKAMFSHDMIETRGGIVTLYDIEPDIFDCLLRFMYTGVDIVDESNAEQIFKASSMLQIPCLQERCEDFLLTQVSRDNCIGIWKIARAHNCKNLAEIANISIVENFLEICQSDDFQTLEADEMTALISSDSLSVDNEESVCDAVVSWLKFDPSRQSCIADILKVLRLPLVTPDYLFGLLQEDIELDSKANEYIQEAFKFHLCPAKQNQFSADRFQQRKRSERNDCIVIVGGLLKTVPRFQTTKEVVCYSFQKEQWYYLPSMPYDPGYEFAVFTHGTNVYVSGGWLKLQGMVVYKAEKNKWKVCETMANGRCGHSMVATTNKMYVFGGRDGTAPALTNIEEFDLRSKKWKIAGELLLGIRSMSATVSGEYVFLFGGITENDKDSDKVQCFDTRLYTSTIIGDLPFACRLTRSVTVDHTVYILLPDGRIVILDNNVTSRKNIQKLAESSFSFETSDSEQSKSDVPLASLRVSPLLPSPSSPKSFVLPSQMTEKENALGKLEGRIAGFNQHHFEAIQHGGNLLLIGGKTPDNTILREIMIVDPKTGKMVGQIEMPAARWCFGGERVLIRKEYLQNAIGVV</sequence>
<evidence type="ECO:0000256" key="2">
    <source>
        <dbReference type="ARBA" id="ARBA00022737"/>
    </source>
</evidence>
<dbReference type="Proteomes" id="UP001164746">
    <property type="component" value="Chromosome 8"/>
</dbReference>